<proteinExistence type="inferred from homology"/>
<feature type="region of interest" description="Disordered" evidence="7">
    <location>
        <begin position="551"/>
        <end position="635"/>
    </location>
</feature>
<dbReference type="OMA" id="FFCEGCF"/>
<evidence type="ECO:0000256" key="2">
    <source>
        <dbReference type="ARBA" id="ARBA00009560"/>
    </source>
</evidence>
<comment type="subcellular location">
    <subcellularLocation>
        <location evidence="1">Nucleus</location>
    </subcellularLocation>
</comment>
<feature type="compositionally biased region" description="Low complexity" evidence="7">
    <location>
        <begin position="578"/>
        <end position="587"/>
    </location>
</feature>
<dbReference type="GO" id="GO:0006261">
    <property type="term" value="P:DNA-templated DNA replication"/>
    <property type="evidence" value="ECO:0007669"/>
    <property type="project" value="InterPro"/>
</dbReference>
<dbReference type="Proteomes" id="UP000076078">
    <property type="component" value="Unassembled WGS sequence"/>
</dbReference>
<organism evidence="10 11">
    <name type="scientific">Tieghemostelium lacteum</name>
    <name type="common">Slime mold</name>
    <name type="synonym">Dictyostelium lacteum</name>
    <dbReference type="NCBI Taxonomy" id="361077"/>
    <lineage>
        <taxon>Eukaryota</taxon>
        <taxon>Amoebozoa</taxon>
        <taxon>Evosea</taxon>
        <taxon>Eumycetozoa</taxon>
        <taxon>Dictyostelia</taxon>
        <taxon>Dictyosteliales</taxon>
        <taxon>Raperosteliaceae</taxon>
        <taxon>Tieghemostelium</taxon>
    </lineage>
</organism>
<gene>
    <name evidence="10" type="ORF">DLAC_00679</name>
</gene>
<evidence type="ECO:0000256" key="4">
    <source>
        <dbReference type="ARBA" id="ARBA00023125"/>
    </source>
</evidence>
<dbReference type="Pfam" id="PF04042">
    <property type="entry name" value="DNA_pol_E_B"/>
    <property type="match status" value="1"/>
</dbReference>
<accession>A0A152AAL0</accession>
<evidence type="ECO:0000256" key="6">
    <source>
        <dbReference type="ARBA" id="ARBA00032930"/>
    </source>
</evidence>
<keyword evidence="5" id="KW-0539">Nucleus</keyword>
<reference evidence="10 11" key="1">
    <citation type="submission" date="2015-12" db="EMBL/GenBank/DDBJ databases">
        <title>Dictyostelia acquired genes for synthesis and detection of signals that induce cell-type specialization by lateral gene transfer from prokaryotes.</title>
        <authorList>
            <person name="Gloeckner G."/>
            <person name="Schaap P."/>
        </authorList>
    </citation>
    <scope>NUCLEOTIDE SEQUENCE [LARGE SCALE GENOMIC DNA]</scope>
    <source>
        <strain evidence="10 11">TK</strain>
    </source>
</reference>
<evidence type="ECO:0000313" key="11">
    <source>
        <dbReference type="Proteomes" id="UP000076078"/>
    </source>
</evidence>
<dbReference type="STRING" id="361077.A0A152AAL0"/>
<name>A0A152AAL0_TIELA</name>
<dbReference type="FunCoup" id="A0A152AAL0">
    <property type="interactions" value="468"/>
</dbReference>
<keyword evidence="11" id="KW-1185">Reference proteome</keyword>
<dbReference type="EMBL" id="LODT01000001">
    <property type="protein sequence ID" value="KYR03175.1"/>
    <property type="molecule type" value="Genomic_DNA"/>
</dbReference>
<dbReference type="GO" id="GO:0042276">
    <property type="term" value="P:error-prone translesion synthesis"/>
    <property type="evidence" value="ECO:0007669"/>
    <property type="project" value="TreeGrafter"/>
</dbReference>
<evidence type="ECO:0000259" key="8">
    <source>
        <dbReference type="Pfam" id="PF04042"/>
    </source>
</evidence>
<feature type="domain" description="DNA polymerase alpha/delta/epsilon subunit B" evidence="8">
    <location>
        <begin position="287"/>
        <end position="505"/>
    </location>
</feature>
<protein>
    <recommendedName>
        <fullName evidence="6">DNA polymerase II subunit 2</fullName>
    </recommendedName>
</protein>
<evidence type="ECO:0000259" key="9">
    <source>
        <dbReference type="Pfam" id="PF12213"/>
    </source>
</evidence>
<dbReference type="GO" id="GO:0008622">
    <property type="term" value="C:epsilon DNA polymerase complex"/>
    <property type="evidence" value="ECO:0007669"/>
    <property type="project" value="InterPro"/>
</dbReference>
<feature type="domain" description="DNA polymerase epsilon subunit B N-terminal" evidence="9">
    <location>
        <begin position="3"/>
        <end position="70"/>
    </location>
</feature>
<evidence type="ECO:0000313" key="10">
    <source>
        <dbReference type="EMBL" id="KYR03175.1"/>
    </source>
</evidence>
<evidence type="ECO:0000256" key="7">
    <source>
        <dbReference type="SAM" id="MobiDB-lite"/>
    </source>
</evidence>
<feature type="compositionally biased region" description="Acidic residues" evidence="7">
    <location>
        <begin position="620"/>
        <end position="635"/>
    </location>
</feature>
<dbReference type="Gene3D" id="1.10.8.60">
    <property type="match status" value="1"/>
</dbReference>
<dbReference type="AlphaFoldDB" id="A0A152AAL0"/>
<dbReference type="OrthoDB" id="10254730at2759"/>
<keyword evidence="4" id="KW-0238">DNA-binding</keyword>
<keyword evidence="3" id="KW-0235">DNA replication</keyword>
<evidence type="ECO:0000256" key="1">
    <source>
        <dbReference type="ARBA" id="ARBA00004123"/>
    </source>
</evidence>
<feature type="compositionally biased region" description="Basic and acidic residues" evidence="7">
    <location>
        <begin position="551"/>
        <end position="577"/>
    </location>
</feature>
<dbReference type="InterPro" id="IPR016266">
    <property type="entry name" value="POLE2"/>
</dbReference>
<dbReference type="Pfam" id="PF12213">
    <property type="entry name" value="Dpoe2NT"/>
    <property type="match status" value="1"/>
</dbReference>
<dbReference type="GO" id="GO:0003677">
    <property type="term" value="F:DNA binding"/>
    <property type="evidence" value="ECO:0007669"/>
    <property type="project" value="UniProtKB-KW"/>
</dbReference>
<dbReference type="PANTHER" id="PTHR12708">
    <property type="entry name" value="DNA POLYMERASE EPSILON SUBUNIT B"/>
    <property type="match status" value="1"/>
</dbReference>
<dbReference type="InterPro" id="IPR007185">
    <property type="entry name" value="DNA_pol_a/d/e_bsu"/>
</dbReference>
<sequence>MDIQLKKHITKVFLLNGLSVKADAMKYLLKILTENKNQLTIIDDIIKNIDKTTLKGNFIDQIIIEKSIKEINVASDSNLMEKEIFKVTNAFDIPSYTYDQNQKLFIKNEKANKSLHGDAKSKSELYRKRYQNVLQRIERHAFFATPSIPSQSLKMQFNSITPLSSLLGNSGSKYVLGTISQITEGNYFLEDLNTNVPLDLSNAIFEYGLITENSIVQVYGEFRDGAFVAEKIELPPIEPREISMHYLHGIDLFDGSNDTIGQSSSARSRQLREQYEKYEKEKEDNSILYLSDVYLDNPKVMEKLNVMFMGYSQIPPFAIIMMGNFTENPLLNGKQYQLKAYFDQLASIICKYPLIRENTRFVFVPGPTDPTGLHLNILPKFPIPNVFVKDFQLRVPHSTFTTNPCRIRYCTQEIVIFRDDLQNRMRRHSILEPSSPTNKDSDDEMDGQNSEIHISQHILGTIFSNSHLCNLPLDIRPVYWNYDHTLSLYPLPDVLVMGDKADSYIHQLEGTHCVSISSFSTNFSFIHYTPSDKNNNFSNLSDVTMDNFKDTSEDKEMSDVVDDKNSIDNDNNLHIDDNNNNNYNNNSEDGEDDGQDLNSSINSDQDDTDSKNIKSNLDFSLEDSDSEDDKETIDL</sequence>
<dbReference type="PANTHER" id="PTHR12708:SF0">
    <property type="entry name" value="DNA POLYMERASE EPSILON SUBUNIT 2"/>
    <property type="match status" value="1"/>
</dbReference>
<evidence type="ECO:0000256" key="3">
    <source>
        <dbReference type="ARBA" id="ARBA00022705"/>
    </source>
</evidence>
<evidence type="ECO:0000256" key="5">
    <source>
        <dbReference type="ARBA" id="ARBA00023242"/>
    </source>
</evidence>
<dbReference type="InParanoid" id="A0A152AAL0"/>
<comment type="caution">
    <text evidence="10">The sequence shown here is derived from an EMBL/GenBank/DDBJ whole genome shotgun (WGS) entry which is preliminary data.</text>
</comment>
<comment type="similarity">
    <text evidence="2">Belongs to the DNA polymerase epsilon subunit B family.</text>
</comment>
<feature type="region of interest" description="Disordered" evidence="7">
    <location>
        <begin position="428"/>
        <end position="447"/>
    </location>
</feature>
<dbReference type="InterPro" id="IPR024639">
    <property type="entry name" value="DNA_pol_e_bsu_N"/>
</dbReference>